<protein>
    <submittedName>
        <fullName evidence="1">Class I SAM-dependent methyltransferase</fullName>
    </submittedName>
</protein>
<gene>
    <name evidence="1" type="ORF">HC235_08865</name>
</gene>
<dbReference type="GO" id="GO:0032259">
    <property type="term" value="P:methylation"/>
    <property type="evidence" value="ECO:0007669"/>
    <property type="project" value="UniProtKB-KW"/>
</dbReference>
<proteinExistence type="predicted"/>
<dbReference type="GO" id="GO:0008168">
    <property type="term" value="F:methyltransferase activity"/>
    <property type="evidence" value="ECO:0007669"/>
    <property type="project" value="UniProtKB-KW"/>
</dbReference>
<keyword evidence="1" id="KW-0489">Methyltransferase</keyword>
<accession>A0A7L4PC60</accession>
<keyword evidence="1" id="KW-0808">Transferase</keyword>
<dbReference type="GeneID" id="5055270"/>
<dbReference type="SUPFAM" id="SSF53335">
    <property type="entry name" value="S-adenosyl-L-methionine-dependent methyltransferases"/>
    <property type="match status" value="1"/>
</dbReference>
<evidence type="ECO:0000313" key="1">
    <source>
        <dbReference type="EMBL" id="NYR16037.1"/>
    </source>
</evidence>
<organism evidence="1 2">
    <name type="scientific">Pyrobaculum arsenaticum</name>
    <dbReference type="NCBI Taxonomy" id="121277"/>
    <lineage>
        <taxon>Archaea</taxon>
        <taxon>Thermoproteota</taxon>
        <taxon>Thermoprotei</taxon>
        <taxon>Thermoproteales</taxon>
        <taxon>Thermoproteaceae</taxon>
        <taxon>Pyrobaculum</taxon>
    </lineage>
</organism>
<keyword evidence="2" id="KW-1185">Reference proteome</keyword>
<comment type="caution">
    <text evidence="1">The sequence shown here is derived from an EMBL/GenBank/DDBJ whole genome shotgun (WGS) entry which is preliminary data.</text>
</comment>
<dbReference type="EMBL" id="JAAVJF010000004">
    <property type="protein sequence ID" value="NYR16037.1"/>
    <property type="molecule type" value="Genomic_DNA"/>
</dbReference>
<sequence length="283" mass="31626">MQLKQLRLILGGDKELKALKEWNFYLFTKWRKMLNKQSSIARHLAVAERLVRGNLTVNMPPLPSNPYLLEVVEFLESIDGAISADAVPRGADRFIIESLYSAWQLLRLRLMIAEAAFGIVGNGVLLEPQPGDGVLASMAWERGVKYLGYAPDISLAAKIAPGAKLVKAFSACELRDEVDVVLLLEKAQWFLDPYGEIRCLAKNLKQGGYVLVAEPDISAAPAYAISLIYLGAAVLITKEHIHRYLEAAGLVPMERWEVVPPYALSLWRKPVERRLSPSEKWMS</sequence>
<dbReference type="OMA" id="KAFSACE"/>
<name>A0A7L4PC60_9CREN</name>
<evidence type="ECO:0000313" key="2">
    <source>
        <dbReference type="Proteomes" id="UP000554766"/>
    </source>
</evidence>
<dbReference type="Proteomes" id="UP000554766">
    <property type="component" value="Unassembled WGS sequence"/>
</dbReference>
<dbReference type="AlphaFoldDB" id="A0A7L4PC60"/>
<dbReference type="InterPro" id="IPR029063">
    <property type="entry name" value="SAM-dependent_MTases_sf"/>
</dbReference>
<dbReference type="RefSeq" id="WP_011901619.1">
    <property type="nucleotide sequence ID" value="NZ_JAAVJF010000004.1"/>
</dbReference>
<reference evidence="1 2" key="1">
    <citation type="journal article" date="2020" name="Nat. Commun.">
        <title>The structures of two archaeal type IV pili illuminate evolutionary relationships.</title>
        <authorList>
            <person name="Wang F."/>
            <person name="Baquero D.P."/>
            <person name="Su Z."/>
            <person name="Beltran L.C."/>
            <person name="Prangishvili D."/>
            <person name="Krupovic M."/>
            <person name="Egelman E.H."/>
        </authorList>
    </citation>
    <scope>NUCLEOTIDE SEQUENCE [LARGE SCALE GENOMIC DNA]</scope>
    <source>
        <strain evidence="1 2">2GA</strain>
    </source>
</reference>